<keyword evidence="7" id="KW-1185">Reference proteome</keyword>
<proteinExistence type="inferred from homology"/>
<evidence type="ECO:0000259" key="5">
    <source>
        <dbReference type="Pfam" id="PF01323"/>
    </source>
</evidence>
<name>A0A6G8S3L9_9GAMM</name>
<keyword evidence="1" id="KW-0808">Transferase</keyword>
<feature type="domain" description="DSBA-like thioredoxin" evidence="5">
    <location>
        <begin position="4"/>
        <end position="195"/>
    </location>
</feature>
<dbReference type="CDD" id="cd03022">
    <property type="entry name" value="DsbA_HCCA_Iso"/>
    <property type="match status" value="1"/>
</dbReference>
<dbReference type="Gene3D" id="3.40.30.10">
    <property type="entry name" value="Glutaredoxin"/>
    <property type="match status" value="1"/>
</dbReference>
<dbReference type="SUPFAM" id="SSF52833">
    <property type="entry name" value="Thioredoxin-like"/>
    <property type="match status" value="1"/>
</dbReference>
<evidence type="ECO:0000256" key="1">
    <source>
        <dbReference type="ARBA" id="ARBA00022679"/>
    </source>
</evidence>
<keyword evidence="3 6" id="KW-0413">Isomerase</keyword>
<dbReference type="EMBL" id="CP049916">
    <property type="protein sequence ID" value="QIO08735.1"/>
    <property type="molecule type" value="Genomic_DNA"/>
</dbReference>
<dbReference type="Proteomes" id="UP000501939">
    <property type="component" value="Chromosome"/>
</dbReference>
<dbReference type="InterPro" id="IPR036249">
    <property type="entry name" value="Thioredoxin-like_sf"/>
</dbReference>
<organism evidence="6 7">
    <name type="scientific">Acinetobacter lanii</name>
    <dbReference type="NCBI Taxonomy" id="2715163"/>
    <lineage>
        <taxon>Bacteria</taxon>
        <taxon>Pseudomonadati</taxon>
        <taxon>Pseudomonadota</taxon>
        <taxon>Gammaproteobacteria</taxon>
        <taxon>Moraxellales</taxon>
        <taxon>Moraxellaceae</taxon>
        <taxon>Acinetobacter</taxon>
    </lineage>
</organism>
<dbReference type="InterPro" id="IPR014440">
    <property type="entry name" value="HCCAis_GSTk"/>
</dbReference>
<protein>
    <recommendedName>
        <fullName evidence="3">2-hydroxychromene-2-carboxylate isomerase</fullName>
        <ecNumber evidence="3">5.99.1.4</ecNumber>
    </recommendedName>
</protein>
<evidence type="ECO:0000256" key="3">
    <source>
        <dbReference type="PIRNR" id="PIRNR006386"/>
    </source>
</evidence>
<dbReference type="InterPro" id="IPR001853">
    <property type="entry name" value="DSBA-like_thioredoxin_dom"/>
</dbReference>
<dbReference type="Pfam" id="PF01323">
    <property type="entry name" value="DSBA"/>
    <property type="match status" value="1"/>
</dbReference>
<dbReference type="GO" id="GO:0004602">
    <property type="term" value="F:glutathione peroxidase activity"/>
    <property type="evidence" value="ECO:0007669"/>
    <property type="project" value="TreeGrafter"/>
</dbReference>
<dbReference type="KEGG" id="alj:G8D99_06675"/>
<dbReference type="GO" id="GO:0006749">
    <property type="term" value="P:glutathione metabolic process"/>
    <property type="evidence" value="ECO:0007669"/>
    <property type="project" value="TreeGrafter"/>
</dbReference>
<accession>A0A6G8S3L9</accession>
<dbReference type="GO" id="GO:1901170">
    <property type="term" value="P:naphthalene catabolic process"/>
    <property type="evidence" value="ECO:0007669"/>
    <property type="project" value="InterPro"/>
</dbReference>
<evidence type="ECO:0000256" key="2">
    <source>
        <dbReference type="ARBA" id="ARBA00047960"/>
    </source>
</evidence>
<dbReference type="AlphaFoldDB" id="A0A6G8S3L9"/>
<dbReference type="PANTHER" id="PTHR42943">
    <property type="entry name" value="GLUTATHIONE S-TRANSFERASE KAPPA"/>
    <property type="match status" value="1"/>
</dbReference>
<dbReference type="GO" id="GO:0018845">
    <property type="term" value="F:2-hydroxychromene-2-carboxylate isomerase activity"/>
    <property type="evidence" value="ECO:0007669"/>
    <property type="project" value="UniProtKB-UniRule"/>
</dbReference>
<dbReference type="FunFam" id="3.40.30.10:FF:000096">
    <property type="entry name" value="Glutathione S-transferase kappa"/>
    <property type="match status" value="1"/>
</dbReference>
<evidence type="ECO:0000256" key="4">
    <source>
        <dbReference type="PIRSR" id="PIRSR006386-1"/>
    </source>
</evidence>
<feature type="active site" description="Nucleophile" evidence="4">
    <location>
        <position position="12"/>
    </location>
</feature>
<dbReference type="RefSeq" id="WP_166323776.1">
    <property type="nucleotide sequence ID" value="NZ_CP049916.1"/>
</dbReference>
<comment type="similarity">
    <text evidence="3">Belongs to the GST superfamily. NadH family.</text>
</comment>
<gene>
    <name evidence="6" type="ORF">G8D99_06675</name>
</gene>
<dbReference type="EC" id="5.99.1.4" evidence="3"/>
<comment type="catalytic activity">
    <reaction evidence="2">
        <text>RX + glutathione = an S-substituted glutathione + a halide anion + H(+)</text>
        <dbReference type="Rhea" id="RHEA:16437"/>
        <dbReference type="ChEBI" id="CHEBI:15378"/>
        <dbReference type="ChEBI" id="CHEBI:16042"/>
        <dbReference type="ChEBI" id="CHEBI:17792"/>
        <dbReference type="ChEBI" id="CHEBI:57925"/>
        <dbReference type="ChEBI" id="CHEBI:90779"/>
        <dbReference type="EC" id="2.5.1.18"/>
    </reaction>
</comment>
<dbReference type="GO" id="GO:0004364">
    <property type="term" value="F:glutathione transferase activity"/>
    <property type="evidence" value="ECO:0007669"/>
    <property type="project" value="UniProtKB-EC"/>
</dbReference>
<comment type="catalytic activity">
    <reaction evidence="3">
        <text>2-hydroxychromene-2-carboxylate = (3E)-4-(2-hydroxyphenyl)-2-oxobut-3-enoate</text>
        <dbReference type="Rhea" id="RHEA:27401"/>
        <dbReference type="ChEBI" id="CHEBI:59350"/>
        <dbReference type="ChEBI" id="CHEBI:59353"/>
        <dbReference type="EC" id="5.99.1.4"/>
    </reaction>
</comment>
<dbReference type="PIRSF" id="PIRSF006386">
    <property type="entry name" value="HCCAis_GSTk"/>
    <property type="match status" value="1"/>
</dbReference>
<dbReference type="InterPro" id="IPR044087">
    <property type="entry name" value="NahD-like"/>
</dbReference>
<evidence type="ECO:0000313" key="7">
    <source>
        <dbReference type="Proteomes" id="UP000501939"/>
    </source>
</evidence>
<sequence>MKMIEFYFDLGSPYSYIGFYQLQKIAAQYQAEIIYKPMLLGAVFKSTGNSSPIMVPAKAQYAMIDLRRWSKLWDIPLKMNPHFPLNTLYIMRLVTAVQLFEPEKFQTVLIGLFNAMFRQPRNLNDQTELLQVTTALGLSEQQVKVWLEDEKVKSELKVVTEEAIERGIFGAPSFFVKDELYWGVDHLHFVENALQQNE</sequence>
<dbReference type="InterPro" id="IPR051924">
    <property type="entry name" value="GST_Kappa/NadH"/>
</dbReference>
<reference evidence="6 7" key="1">
    <citation type="submission" date="2020-03" db="EMBL/GenBank/DDBJ databases">
        <authorList>
            <person name="Zhu W."/>
        </authorList>
    </citation>
    <scope>NUCLEOTIDE SEQUENCE [LARGE SCALE GENOMIC DNA]</scope>
    <source>
        <strain evidence="6 7">185</strain>
    </source>
</reference>
<evidence type="ECO:0000313" key="6">
    <source>
        <dbReference type="EMBL" id="QIO08735.1"/>
    </source>
</evidence>
<dbReference type="GO" id="GO:0005737">
    <property type="term" value="C:cytoplasm"/>
    <property type="evidence" value="ECO:0007669"/>
    <property type="project" value="UniProtKB-ARBA"/>
</dbReference>
<dbReference type="PANTHER" id="PTHR42943:SF2">
    <property type="entry name" value="GLUTATHIONE S-TRANSFERASE KAPPA 1"/>
    <property type="match status" value="1"/>
</dbReference>